<name>A0ABV4VJU8_9GAMM</name>
<evidence type="ECO:0000313" key="6">
    <source>
        <dbReference type="EMBL" id="MFB2620508.1"/>
    </source>
</evidence>
<reference evidence="6 7" key="1">
    <citation type="submission" date="2024-09" db="EMBL/GenBank/DDBJ databases">
        <authorList>
            <person name="Zhang Y."/>
        </authorList>
    </citation>
    <scope>NUCLEOTIDE SEQUENCE [LARGE SCALE GENOMIC DNA]</scope>
    <source>
        <strain evidence="6 7">ZJ318</strain>
    </source>
</reference>
<keyword evidence="4" id="KW-0804">Transcription</keyword>
<dbReference type="SUPFAM" id="SSF53850">
    <property type="entry name" value="Periplasmic binding protein-like II"/>
    <property type="match status" value="1"/>
</dbReference>
<evidence type="ECO:0000256" key="1">
    <source>
        <dbReference type="ARBA" id="ARBA00009437"/>
    </source>
</evidence>
<dbReference type="InterPro" id="IPR036388">
    <property type="entry name" value="WH-like_DNA-bd_sf"/>
</dbReference>
<dbReference type="SUPFAM" id="SSF46785">
    <property type="entry name" value="Winged helix' DNA-binding domain"/>
    <property type="match status" value="1"/>
</dbReference>
<dbReference type="PRINTS" id="PR00039">
    <property type="entry name" value="HTHLYSR"/>
</dbReference>
<dbReference type="Pfam" id="PF03466">
    <property type="entry name" value="LysR_substrate"/>
    <property type="match status" value="1"/>
</dbReference>
<dbReference type="InterPro" id="IPR005119">
    <property type="entry name" value="LysR_subst-bd"/>
</dbReference>
<protein>
    <submittedName>
        <fullName evidence="6">LysR family transcriptional regulator</fullName>
    </submittedName>
</protein>
<sequence>MLNQQWLQTFVTLIEVGHFTLTAKKLFMTQPGVSQHIKKLEEQVGVSLILRQGKRFELTEAGSILYQHAREYRQAETELLARLQTDEPNIGECRFGCSGAIASLLYPHFLERQIQYPGLNVMLEAAPNQRIVSGILNNQLDVGIVTKRTDDAELSYQAIGYAELALVLPSQYQSMPLDKERLEHIGFIDHPDGQYYLQQVLRANFGDAEATLNARGSKRHASGIAQQIPRRGYVNQLNQILLPVAKGIGFTVLPLSTVNAFIPRESLWAVELEQKVQESLYLVHKNTRPLPSRFEAFIDLAIRLIANESQLKSLS</sequence>
<accession>A0ABV4VJU8</accession>
<dbReference type="PANTHER" id="PTHR30126:SF99">
    <property type="entry name" value="TRANSCRIPTIONAL REGULATOR LYSR FAMILY"/>
    <property type="match status" value="1"/>
</dbReference>
<dbReference type="Pfam" id="PF00126">
    <property type="entry name" value="HTH_1"/>
    <property type="match status" value="1"/>
</dbReference>
<evidence type="ECO:0000256" key="3">
    <source>
        <dbReference type="ARBA" id="ARBA00023125"/>
    </source>
</evidence>
<comment type="caution">
    <text evidence="6">The sequence shown here is derived from an EMBL/GenBank/DDBJ whole genome shotgun (WGS) entry which is preliminary data.</text>
</comment>
<comment type="similarity">
    <text evidence="1">Belongs to the LysR transcriptional regulatory family.</text>
</comment>
<keyword evidence="7" id="KW-1185">Reference proteome</keyword>
<proteinExistence type="inferred from homology"/>
<dbReference type="Gene3D" id="1.10.10.10">
    <property type="entry name" value="Winged helix-like DNA-binding domain superfamily/Winged helix DNA-binding domain"/>
    <property type="match status" value="1"/>
</dbReference>
<gene>
    <name evidence="6" type="ORF">ACE02W_11870</name>
</gene>
<keyword evidence="3" id="KW-0238">DNA-binding</keyword>
<evidence type="ECO:0000256" key="4">
    <source>
        <dbReference type="ARBA" id="ARBA00023163"/>
    </source>
</evidence>
<evidence type="ECO:0000313" key="7">
    <source>
        <dbReference type="Proteomes" id="UP001576708"/>
    </source>
</evidence>
<dbReference type="RefSeq" id="WP_342201787.1">
    <property type="nucleotide sequence ID" value="NZ_JBCATE010000003.1"/>
</dbReference>
<dbReference type="Proteomes" id="UP001576708">
    <property type="component" value="Unassembled WGS sequence"/>
</dbReference>
<dbReference type="Gene3D" id="3.40.190.10">
    <property type="entry name" value="Periplasmic binding protein-like II"/>
    <property type="match status" value="2"/>
</dbReference>
<evidence type="ECO:0000259" key="5">
    <source>
        <dbReference type="PROSITE" id="PS50931"/>
    </source>
</evidence>
<dbReference type="PROSITE" id="PS50931">
    <property type="entry name" value="HTH_LYSR"/>
    <property type="match status" value="1"/>
</dbReference>
<evidence type="ECO:0000256" key="2">
    <source>
        <dbReference type="ARBA" id="ARBA00023015"/>
    </source>
</evidence>
<keyword evidence="2" id="KW-0805">Transcription regulation</keyword>
<dbReference type="CDD" id="cd05466">
    <property type="entry name" value="PBP2_LTTR_substrate"/>
    <property type="match status" value="1"/>
</dbReference>
<feature type="domain" description="HTH lysR-type" evidence="5">
    <location>
        <begin position="2"/>
        <end position="59"/>
    </location>
</feature>
<dbReference type="PANTHER" id="PTHR30126">
    <property type="entry name" value="HTH-TYPE TRANSCRIPTIONAL REGULATOR"/>
    <property type="match status" value="1"/>
</dbReference>
<dbReference type="InterPro" id="IPR036390">
    <property type="entry name" value="WH_DNA-bd_sf"/>
</dbReference>
<dbReference type="InterPro" id="IPR000847">
    <property type="entry name" value="LysR_HTH_N"/>
</dbReference>
<organism evidence="6 7">
    <name type="scientific">Shewanella mangrovisoli</name>
    <dbReference type="NCBI Taxonomy" id="2864211"/>
    <lineage>
        <taxon>Bacteria</taxon>
        <taxon>Pseudomonadati</taxon>
        <taxon>Pseudomonadota</taxon>
        <taxon>Gammaproteobacteria</taxon>
        <taxon>Alteromonadales</taxon>
        <taxon>Shewanellaceae</taxon>
        <taxon>Shewanella</taxon>
    </lineage>
</organism>
<dbReference type="EMBL" id="JBHFGU010000003">
    <property type="protein sequence ID" value="MFB2620508.1"/>
    <property type="molecule type" value="Genomic_DNA"/>
</dbReference>